<evidence type="ECO:0000256" key="4">
    <source>
        <dbReference type="ARBA" id="ARBA00022630"/>
    </source>
</evidence>
<keyword evidence="8 11" id="KW-0460">Magnesium</keyword>
<dbReference type="EMBL" id="NRSJ01000001">
    <property type="protein sequence ID" value="MBK1703194.1"/>
    <property type="molecule type" value="Genomic_DNA"/>
</dbReference>
<keyword evidence="6 11" id="KW-0479">Metal-binding</keyword>
<dbReference type="PIRSF" id="PIRSF006268">
    <property type="entry name" value="ApbE"/>
    <property type="match status" value="1"/>
</dbReference>
<evidence type="ECO:0000256" key="1">
    <source>
        <dbReference type="ARBA" id="ARBA00008282"/>
    </source>
</evidence>
<dbReference type="InterPro" id="IPR003374">
    <property type="entry name" value="ApbE-like_sf"/>
</dbReference>
<proteinExistence type="inferred from homology"/>
<keyword evidence="5 11" id="KW-0808">Transferase</keyword>
<keyword evidence="14" id="KW-1185">Reference proteome</keyword>
<dbReference type="AlphaFoldDB" id="A0AAJ0U0Q8"/>
<evidence type="ECO:0000256" key="2">
    <source>
        <dbReference type="ARBA" id="ARBA00011955"/>
    </source>
</evidence>
<dbReference type="RefSeq" id="WP_200343928.1">
    <property type="nucleotide sequence ID" value="NZ_NRSJ01000001.1"/>
</dbReference>
<sequence>MYHAKPHRMHANQGNGRQPLSGWPMALIATVAYVLLTGCGSESPAVTSRFTAFGEIVDISLVQVRPDTAKQAIRSVREGFEALEEDLNTWADGQMARVNQLLPTGEAFEAPVGILPLIHLSQRYADLSDNRFNPACGKLNALWGFNVAVPEGMRPPPSHAIEQLLEADARMSDVEVDILTLKGHNPALRLDFSAINQAYAIDLAIARLRELNIRHAQIKTGSDLRAIGNRSGQPWRVPIRRGSGAGVLAILDINGEESIVTRAVHDRNWLHDGVLYHSILDPRTGRPVRHTQSVTVVHPEAAVAAAAANALFVAGPQQWHALARTLGIQYALLVDSEGTVHLNPEFYDRIQLIDDDIPLEISQPLSPSVAS</sequence>
<organism evidence="13 14">
    <name type="scientific">Halochromatium glycolicum</name>
    <dbReference type="NCBI Taxonomy" id="85075"/>
    <lineage>
        <taxon>Bacteria</taxon>
        <taxon>Pseudomonadati</taxon>
        <taxon>Pseudomonadota</taxon>
        <taxon>Gammaproteobacteria</taxon>
        <taxon>Chromatiales</taxon>
        <taxon>Chromatiaceae</taxon>
        <taxon>Halochromatium</taxon>
    </lineage>
</organism>
<dbReference type="PANTHER" id="PTHR30040">
    <property type="entry name" value="THIAMINE BIOSYNTHESIS LIPOPROTEIN APBE"/>
    <property type="match status" value="1"/>
</dbReference>
<feature type="binding site" evidence="12">
    <location>
        <position position="194"/>
    </location>
    <ligand>
        <name>Mg(2+)</name>
        <dbReference type="ChEBI" id="CHEBI:18420"/>
    </ligand>
</feature>
<evidence type="ECO:0000256" key="11">
    <source>
        <dbReference type="PIRNR" id="PIRNR006268"/>
    </source>
</evidence>
<dbReference type="GO" id="GO:0046872">
    <property type="term" value="F:metal ion binding"/>
    <property type="evidence" value="ECO:0007669"/>
    <property type="project" value="UniProtKB-UniRule"/>
</dbReference>
<comment type="catalytic activity">
    <reaction evidence="10 11">
        <text>L-threonyl-[protein] + FAD = FMN-L-threonyl-[protein] + AMP + H(+)</text>
        <dbReference type="Rhea" id="RHEA:36847"/>
        <dbReference type="Rhea" id="RHEA-COMP:11060"/>
        <dbReference type="Rhea" id="RHEA-COMP:11061"/>
        <dbReference type="ChEBI" id="CHEBI:15378"/>
        <dbReference type="ChEBI" id="CHEBI:30013"/>
        <dbReference type="ChEBI" id="CHEBI:57692"/>
        <dbReference type="ChEBI" id="CHEBI:74257"/>
        <dbReference type="ChEBI" id="CHEBI:456215"/>
        <dbReference type="EC" id="2.7.1.180"/>
    </reaction>
</comment>
<evidence type="ECO:0000256" key="12">
    <source>
        <dbReference type="PIRSR" id="PIRSR006268-2"/>
    </source>
</evidence>
<name>A0AAJ0U0Q8_9GAMM</name>
<evidence type="ECO:0000256" key="10">
    <source>
        <dbReference type="ARBA" id="ARBA00048540"/>
    </source>
</evidence>
<reference evidence="13" key="2">
    <citation type="journal article" date="2020" name="Microorganisms">
        <title>Osmotic Adaptation and Compatible Solute Biosynthesis of Phototrophic Bacteria as Revealed from Genome Analyses.</title>
        <authorList>
            <person name="Imhoff J.F."/>
            <person name="Rahn T."/>
            <person name="Kunzel S."/>
            <person name="Keller A."/>
            <person name="Neulinger S.C."/>
        </authorList>
    </citation>
    <scope>NUCLEOTIDE SEQUENCE</scope>
    <source>
        <strain evidence="13">DSM 11080</strain>
    </source>
</reference>
<dbReference type="EC" id="2.7.1.180" evidence="2 11"/>
<dbReference type="PANTHER" id="PTHR30040:SF2">
    <property type="entry name" value="FAD:PROTEIN FMN TRANSFERASE"/>
    <property type="match status" value="1"/>
</dbReference>
<evidence type="ECO:0000256" key="7">
    <source>
        <dbReference type="ARBA" id="ARBA00022827"/>
    </source>
</evidence>
<comment type="cofactor">
    <cofactor evidence="12">
        <name>Mg(2+)</name>
        <dbReference type="ChEBI" id="CHEBI:18420"/>
    </cofactor>
    <cofactor evidence="12">
        <name>Mn(2+)</name>
        <dbReference type="ChEBI" id="CHEBI:29035"/>
    </cofactor>
    <text evidence="12">Magnesium. Can also use manganese.</text>
</comment>
<dbReference type="InterPro" id="IPR024932">
    <property type="entry name" value="ApbE"/>
</dbReference>
<evidence type="ECO:0000256" key="8">
    <source>
        <dbReference type="ARBA" id="ARBA00022842"/>
    </source>
</evidence>
<comment type="similarity">
    <text evidence="1 11">Belongs to the ApbE family.</text>
</comment>
<reference evidence="13" key="1">
    <citation type="submission" date="2017-08" db="EMBL/GenBank/DDBJ databases">
        <authorList>
            <person name="Imhoff J.F."/>
            <person name="Rahn T."/>
            <person name="Kuenzel S."/>
            <person name="Neulinger S.C."/>
        </authorList>
    </citation>
    <scope>NUCLEOTIDE SEQUENCE</scope>
    <source>
        <strain evidence="13">DSM 11080</strain>
    </source>
</reference>
<protein>
    <recommendedName>
        <fullName evidence="3 11">FAD:protein FMN transferase</fullName>
        <ecNumber evidence="2 11">2.7.1.180</ecNumber>
    </recommendedName>
    <alternativeName>
        <fullName evidence="9 11">Flavin transferase</fullName>
    </alternativeName>
</protein>
<dbReference type="Proteomes" id="UP001296776">
    <property type="component" value="Unassembled WGS sequence"/>
</dbReference>
<evidence type="ECO:0000313" key="13">
    <source>
        <dbReference type="EMBL" id="MBK1703194.1"/>
    </source>
</evidence>
<gene>
    <name evidence="13" type="ORF">CKO40_01160</name>
</gene>
<dbReference type="GO" id="GO:0016740">
    <property type="term" value="F:transferase activity"/>
    <property type="evidence" value="ECO:0007669"/>
    <property type="project" value="UniProtKB-UniRule"/>
</dbReference>
<keyword evidence="4 11" id="KW-0285">Flavoprotein</keyword>
<evidence type="ECO:0000313" key="14">
    <source>
        <dbReference type="Proteomes" id="UP001296776"/>
    </source>
</evidence>
<comment type="caution">
    <text evidence="13">The sequence shown here is derived from an EMBL/GenBank/DDBJ whole genome shotgun (WGS) entry which is preliminary data.</text>
</comment>
<evidence type="ECO:0000256" key="3">
    <source>
        <dbReference type="ARBA" id="ARBA00016337"/>
    </source>
</evidence>
<dbReference type="Gene3D" id="3.10.520.10">
    <property type="entry name" value="ApbE-like domains"/>
    <property type="match status" value="1"/>
</dbReference>
<evidence type="ECO:0000256" key="9">
    <source>
        <dbReference type="ARBA" id="ARBA00031306"/>
    </source>
</evidence>
<keyword evidence="7 11" id="KW-0274">FAD</keyword>
<evidence type="ECO:0000256" key="6">
    <source>
        <dbReference type="ARBA" id="ARBA00022723"/>
    </source>
</evidence>
<accession>A0AAJ0U0Q8</accession>
<dbReference type="Pfam" id="PF02424">
    <property type="entry name" value="ApbE"/>
    <property type="match status" value="1"/>
</dbReference>
<dbReference type="SUPFAM" id="SSF143631">
    <property type="entry name" value="ApbE-like"/>
    <property type="match status" value="1"/>
</dbReference>
<evidence type="ECO:0000256" key="5">
    <source>
        <dbReference type="ARBA" id="ARBA00022679"/>
    </source>
</evidence>